<comment type="caution">
    <text evidence="1">The sequence shown here is derived from an EMBL/GenBank/DDBJ whole genome shotgun (WGS) entry which is preliminary data.</text>
</comment>
<reference evidence="1" key="2">
    <citation type="submission" date="2021-04" db="EMBL/GenBank/DDBJ databases">
        <authorList>
            <person name="Gilroy R."/>
        </authorList>
    </citation>
    <scope>NUCLEOTIDE SEQUENCE</scope>
    <source>
        <strain evidence="1">ChiBcec8-13705</strain>
    </source>
</reference>
<dbReference type="AlphaFoldDB" id="A0A9D2S1Q1"/>
<protein>
    <submittedName>
        <fullName evidence="1">Uncharacterized protein</fullName>
    </submittedName>
</protein>
<dbReference type="Proteomes" id="UP000886803">
    <property type="component" value="Unassembled WGS sequence"/>
</dbReference>
<dbReference type="EMBL" id="DWYG01000001">
    <property type="protein sequence ID" value="HJB40893.1"/>
    <property type="molecule type" value="Genomic_DNA"/>
</dbReference>
<gene>
    <name evidence="1" type="ORF">H9945_00170</name>
</gene>
<accession>A0A9D2S1Q1</accession>
<name>A0A9D2S1Q1_9FIRM</name>
<evidence type="ECO:0000313" key="1">
    <source>
        <dbReference type="EMBL" id="HJB40893.1"/>
    </source>
</evidence>
<reference evidence="1" key="1">
    <citation type="journal article" date="2021" name="PeerJ">
        <title>Extensive microbial diversity within the chicken gut microbiome revealed by metagenomics and culture.</title>
        <authorList>
            <person name="Gilroy R."/>
            <person name="Ravi A."/>
            <person name="Getino M."/>
            <person name="Pursley I."/>
            <person name="Horton D.L."/>
            <person name="Alikhan N.F."/>
            <person name="Baker D."/>
            <person name="Gharbi K."/>
            <person name="Hall N."/>
            <person name="Watson M."/>
            <person name="Adriaenssens E.M."/>
            <person name="Foster-Nyarko E."/>
            <person name="Jarju S."/>
            <person name="Secka A."/>
            <person name="Antonio M."/>
            <person name="Oren A."/>
            <person name="Chaudhuri R.R."/>
            <person name="La Ragione R."/>
            <person name="Hildebrand F."/>
            <person name="Pallen M.J."/>
        </authorList>
    </citation>
    <scope>NUCLEOTIDE SEQUENCE</scope>
    <source>
        <strain evidence="1">ChiBcec8-13705</strain>
    </source>
</reference>
<organism evidence="1 2">
    <name type="scientific">Candidatus Gemmiger avicola</name>
    <dbReference type="NCBI Taxonomy" id="2838605"/>
    <lineage>
        <taxon>Bacteria</taxon>
        <taxon>Bacillati</taxon>
        <taxon>Bacillota</taxon>
        <taxon>Clostridia</taxon>
        <taxon>Eubacteriales</taxon>
        <taxon>Gemmiger</taxon>
    </lineage>
</organism>
<evidence type="ECO:0000313" key="2">
    <source>
        <dbReference type="Proteomes" id="UP000886803"/>
    </source>
</evidence>
<proteinExistence type="predicted"/>
<sequence>MDPIHSNYTNVRTRQIVTARSDFQHISQKTPGFFYARQPTPAAACFPAMPSGKGGCPAGRKMAAPAALPGSGTAKKIRFNEKTFSLFAFSAV</sequence>